<dbReference type="EMBL" id="JAWDJX010000068">
    <property type="protein sequence ID" value="KAK3047134.1"/>
    <property type="molecule type" value="Genomic_DNA"/>
</dbReference>
<dbReference type="GO" id="GO:0008270">
    <property type="term" value="F:zinc ion binding"/>
    <property type="evidence" value="ECO:0007669"/>
    <property type="project" value="UniProtKB-KW"/>
</dbReference>
<keyword evidence="1" id="KW-0479">Metal-binding</keyword>
<reference evidence="3" key="1">
    <citation type="submission" date="2023-04" db="EMBL/GenBank/DDBJ databases">
        <title>Black Yeasts Isolated from many extreme environments.</title>
        <authorList>
            <person name="Coleine C."/>
            <person name="Stajich J.E."/>
            <person name="Selbmann L."/>
        </authorList>
    </citation>
    <scope>NUCLEOTIDE SEQUENCE</scope>
    <source>
        <strain evidence="3">CCFEE 5312</strain>
    </source>
</reference>
<gene>
    <name evidence="3" type="ORF">LTR09_011466</name>
</gene>
<evidence type="ECO:0000313" key="4">
    <source>
        <dbReference type="Proteomes" id="UP001271007"/>
    </source>
</evidence>
<feature type="domain" description="C3H1-type" evidence="2">
    <location>
        <begin position="10"/>
        <end position="38"/>
    </location>
</feature>
<keyword evidence="4" id="KW-1185">Reference proteome</keyword>
<evidence type="ECO:0000313" key="3">
    <source>
        <dbReference type="EMBL" id="KAK3047134.1"/>
    </source>
</evidence>
<dbReference type="PROSITE" id="PS50103">
    <property type="entry name" value="ZF_C3H1"/>
    <property type="match status" value="1"/>
</dbReference>
<dbReference type="InterPro" id="IPR000571">
    <property type="entry name" value="Znf_CCCH"/>
</dbReference>
<evidence type="ECO:0000256" key="1">
    <source>
        <dbReference type="PROSITE-ProRule" id="PRU00723"/>
    </source>
</evidence>
<sequence length="293" mass="33211">MDSKDIATYRVHKPPCKRFATGTCPFGELCGGEHHPYLSPSLVQNREHDYYVDNTPRVACLRCLQLLRKCDKKDHGPGSDDPCSMCRHYGGENCECVISEVTYNDTAWRIMMVRGGAGYVLPAYLLPSEREPRKGDRAKPLVLMLTEKLVLGWRGQTKQQLDEDGDALPDYVRKLPRAYLVPPRPNNADRTMPEWVEESNKNKRKLNDGRASSSYALPATYTTMAPFPTHPPCLRPPRDLNNGEVVASTYYWEIGSWEHRYESGIITRQGQSSERARHLPLLSGDMSLIDKQG</sequence>
<dbReference type="Proteomes" id="UP001271007">
    <property type="component" value="Unassembled WGS sequence"/>
</dbReference>
<comment type="caution">
    <text evidence="3">The sequence shown here is derived from an EMBL/GenBank/DDBJ whole genome shotgun (WGS) entry which is preliminary data.</text>
</comment>
<protein>
    <recommendedName>
        <fullName evidence="2">C3H1-type domain-containing protein</fullName>
    </recommendedName>
</protein>
<evidence type="ECO:0000259" key="2">
    <source>
        <dbReference type="PROSITE" id="PS50103"/>
    </source>
</evidence>
<feature type="zinc finger region" description="C3H1-type" evidence="1">
    <location>
        <begin position="10"/>
        <end position="38"/>
    </location>
</feature>
<proteinExistence type="predicted"/>
<name>A0AAJ0G7U9_9PEZI</name>
<accession>A0AAJ0G7U9</accession>
<keyword evidence="1" id="KW-0863">Zinc-finger</keyword>
<dbReference type="AlphaFoldDB" id="A0AAJ0G7U9"/>
<keyword evidence="1" id="KW-0862">Zinc</keyword>
<organism evidence="3 4">
    <name type="scientific">Extremus antarcticus</name>
    <dbReference type="NCBI Taxonomy" id="702011"/>
    <lineage>
        <taxon>Eukaryota</taxon>
        <taxon>Fungi</taxon>
        <taxon>Dikarya</taxon>
        <taxon>Ascomycota</taxon>
        <taxon>Pezizomycotina</taxon>
        <taxon>Dothideomycetes</taxon>
        <taxon>Dothideomycetidae</taxon>
        <taxon>Mycosphaerellales</taxon>
        <taxon>Extremaceae</taxon>
        <taxon>Extremus</taxon>
    </lineage>
</organism>